<evidence type="ECO:0000256" key="10">
    <source>
        <dbReference type="ARBA" id="ARBA00022840"/>
    </source>
</evidence>
<dbReference type="Pfam" id="PF00512">
    <property type="entry name" value="HisKA"/>
    <property type="match status" value="1"/>
</dbReference>
<dbReference type="InterPro" id="IPR003661">
    <property type="entry name" value="HisK_dim/P_dom"/>
</dbReference>
<dbReference type="Gene3D" id="1.20.120.160">
    <property type="entry name" value="HPT domain"/>
    <property type="match status" value="1"/>
</dbReference>
<accession>A0ABT9HWV3</accession>
<dbReference type="InterPro" id="IPR011006">
    <property type="entry name" value="CheY-like_superfamily"/>
</dbReference>
<keyword evidence="5" id="KW-0997">Cell inner membrane</keyword>
<keyword evidence="6 15" id="KW-0597">Phosphoprotein</keyword>
<dbReference type="SMART" id="SM00388">
    <property type="entry name" value="HisKA"/>
    <property type="match status" value="1"/>
</dbReference>
<dbReference type="CDD" id="cd16922">
    <property type="entry name" value="HATPase_EvgS-ArcB-TorS-like"/>
    <property type="match status" value="1"/>
</dbReference>
<name>A0ABT9HWV3_9GAMM</name>
<evidence type="ECO:0000256" key="15">
    <source>
        <dbReference type="PROSITE-ProRule" id="PRU00169"/>
    </source>
</evidence>
<dbReference type="InterPro" id="IPR036097">
    <property type="entry name" value="HisK_dim/P_sf"/>
</dbReference>
<keyword evidence="7" id="KW-0808">Transferase</keyword>
<evidence type="ECO:0000256" key="16">
    <source>
        <dbReference type="SAM" id="Coils"/>
    </source>
</evidence>
<dbReference type="RefSeq" id="WP_305974671.1">
    <property type="nucleotide sequence ID" value="NZ_JAPJDZ010000011.1"/>
</dbReference>
<dbReference type="PROSITE" id="PS50894">
    <property type="entry name" value="HPT"/>
    <property type="match status" value="1"/>
</dbReference>
<dbReference type="InterPro" id="IPR003594">
    <property type="entry name" value="HATPase_dom"/>
</dbReference>
<evidence type="ECO:0000259" key="20">
    <source>
        <dbReference type="PROSITE" id="PS50894"/>
    </source>
</evidence>
<feature type="modified residue" description="Phosphohistidine" evidence="14">
    <location>
        <position position="830"/>
    </location>
</feature>
<dbReference type="EC" id="2.7.13.3" evidence="3"/>
<evidence type="ECO:0000259" key="19">
    <source>
        <dbReference type="PROSITE" id="PS50110"/>
    </source>
</evidence>
<evidence type="ECO:0000256" key="7">
    <source>
        <dbReference type="ARBA" id="ARBA00022679"/>
    </source>
</evidence>
<dbReference type="CDD" id="cd17546">
    <property type="entry name" value="REC_hyHK_CKI1_RcsC-like"/>
    <property type="match status" value="1"/>
</dbReference>
<protein>
    <recommendedName>
        <fullName evidence="3">histidine kinase</fullName>
        <ecNumber evidence="3">2.7.13.3</ecNumber>
    </recommendedName>
</protein>
<dbReference type="SUPFAM" id="SSF55874">
    <property type="entry name" value="ATPase domain of HSP90 chaperone/DNA topoisomerase II/histidine kinase"/>
    <property type="match status" value="1"/>
</dbReference>
<evidence type="ECO:0000256" key="9">
    <source>
        <dbReference type="ARBA" id="ARBA00022777"/>
    </source>
</evidence>
<dbReference type="GO" id="GO:0005524">
    <property type="term" value="F:ATP binding"/>
    <property type="evidence" value="ECO:0007669"/>
    <property type="project" value="UniProtKB-KW"/>
</dbReference>
<dbReference type="PANTHER" id="PTHR43047:SF72">
    <property type="entry name" value="OSMOSENSING HISTIDINE PROTEIN KINASE SLN1"/>
    <property type="match status" value="1"/>
</dbReference>
<dbReference type="Gene3D" id="3.40.50.2300">
    <property type="match status" value="1"/>
</dbReference>
<dbReference type="PANTHER" id="PTHR43047">
    <property type="entry name" value="TWO-COMPONENT HISTIDINE PROTEIN KINASE"/>
    <property type="match status" value="1"/>
</dbReference>
<feature type="coiled-coil region" evidence="16">
    <location>
        <begin position="375"/>
        <end position="406"/>
    </location>
</feature>
<keyword evidence="10 21" id="KW-0547">Nucleotide-binding</keyword>
<gene>
    <name evidence="21" type="ORF">ORJ04_06580</name>
</gene>
<dbReference type="PROSITE" id="PS50110">
    <property type="entry name" value="RESPONSE_REGULATORY"/>
    <property type="match status" value="1"/>
</dbReference>
<keyword evidence="13 17" id="KW-0472">Membrane</keyword>
<dbReference type="InterPro" id="IPR036641">
    <property type="entry name" value="HPT_dom_sf"/>
</dbReference>
<evidence type="ECO:0000256" key="6">
    <source>
        <dbReference type="ARBA" id="ARBA00022553"/>
    </source>
</evidence>
<evidence type="ECO:0000313" key="22">
    <source>
        <dbReference type="Proteomes" id="UP001231109"/>
    </source>
</evidence>
<dbReference type="InterPro" id="IPR004358">
    <property type="entry name" value="Sig_transdc_His_kin-like_C"/>
</dbReference>
<evidence type="ECO:0000256" key="2">
    <source>
        <dbReference type="ARBA" id="ARBA00004429"/>
    </source>
</evidence>
<dbReference type="InterPro" id="IPR008207">
    <property type="entry name" value="Sig_transdc_His_kin_Hpt_dom"/>
</dbReference>
<feature type="domain" description="HPt" evidence="20">
    <location>
        <begin position="791"/>
        <end position="880"/>
    </location>
</feature>
<feature type="modified residue" description="4-aspartylphosphate" evidence="15">
    <location>
        <position position="706"/>
    </location>
</feature>
<reference evidence="21 22" key="1">
    <citation type="submission" date="2022-11" db="EMBL/GenBank/DDBJ databases">
        <title>Viruses from the air-sea interface of a natural surface slick.</title>
        <authorList>
            <person name="Rahlff J."/>
            <person name="Holmfeldt K."/>
        </authorList>
    </citation>
    <scope>NUCLEOTIDE SEQUENCE [LARGE SCALE GENOMIC DNA]</scope>
    <source>
        <strain evidence="21 22">SMS4</strain>
    </source>
</reference>
<evidence type="ECO:0000256" key="4">
    <source>
        <dbReference type="ARBA" id="ARBA00022475"/>
    </source>
</evidence>
<dbReference type="Pfam" id="PF02518">
    <property type="entry name" value="HATPase_c"/>
    <property type="match status" value="1"/>
</dbReference>
<evidence type="ECO:0000256" key="8">
    <source>
        <dbReference type="ARBA" id="ARBA00022692"/>
    </source>
</evidence>
<dbReference type="InterPro" id="IPR001789">
    <property type="entry name" value="Sig_transdc_resp-reg_receiver"/>
</dbReference>
<dbReference type="CDD" id="cd00082">
    <property type="entry name" value="HisKA"/>
    <property type="match status" value="1"/>
</dbReference>
<keyword evidence="22" id="KW-1185">Reference proteome</keyword>
<keyword evidence="12" id="KW-0902">Two-component regulatory system</keyword>
<dbReference type="SUPFAM" id="SSF47226">
    <property type="entry name" value="Histidine-containing phosphotransfer domain, HPT domain"/>
    <property type="match status" value="1"/>
</dbReference>
<dbReference type="Pfam" id="PF01627">
    <property type="entry name" value="Hpt"/>
    <property type="match status" value="1"/>
</dbReference>
<dbReference type="SUPFAM" id="SSF52172">
    <property type="entry name" value="CheY-like"/>
    <property type="match status" value="1"/>
</dbReference>
<dbReference type="CDD" id="cd12914">
    <property type="entry name" value="PDC1_DGC_like"/>
    <property type="match status" value="1"/>
</dbReference>
<dbReference type="PRINTS" id="PR00344">
    <property type="entry name" value="BCTRLSENSOR"/>
</dbReference>
<dbReference type="PROSITE" id="PS50109">
    <property type="entry name" value="HIS_KIN"/>
    <property type="match status" value="1"/>
</dbReference>
<keyword evidence="8 17" id="KW-0812">Transmembrane</keyword>
<comment type="subcellular location">
    <subcellularLocation>
        <location evidence="2">Cell inner membrane</location>
        <topology evidence="2">Multi-pass membrane protein</topology>
    </subcellularLocation>
</comment>
<dbReference type="SMART" id="SM00387">
    <property type="entry name" value="HATPase_c"/>
    <property type="match status" value="1"/>
</dbReference>
<feature type="transmembrane region" description="Helical" evidence="17">
    <location>
        <begin position="288"/>
        <end position="306"/>
    </location>
</feature>
<keyword evidence="16" id="KW-0175">Coiled coil</keyword>
<dbReference type="Pfam" id="PF00072">
    <property type="entry name" value="Response_reg"/>
    <property type="match status" value="1"/>
</dbReference>
<feature type="transmembrane region" description="Helical" evidence="17">
    <location>
        <begin position="25"/>
        <end position="45"/>
    </location>
</feature>
<evidence type="ECO:0000313" key="21">
    <source>
        <dbReference type="EMBL" id="MDP5135612.1"/>
    </source>
</evidence>
<evidence type="ECO:0000256" key="13">
    <source>
        <dbReference type="ARBA" id="ARBA00023136"/>
    </source>
</evidence>
<dbReference type="Proteomes" id="UP001231109">
    <property type="component" value="Unassembled WGS sequence"/>
</dbReference>
<evidence type="ECO:0000256" key="17">
    <source>
        <dbReference type="SAM" id="Phobius"/>
    </source>
</evidence>
<feature type="domain" description="Response regulatory" evidence="19">
    <location>
        <begin position="657"/>
        <end position="771"/>
    </location>
</feature>
<dbReference type="Gene3D" id="1.10.287.130">
    <property type="match status" value="1"/>
</dbReference>
<sequence>MLDAIAISPAKQQHQSLKLQLTHRIGLYSAVPGTILIAFILQGAIDMHLSSQLQYIDRKQDVFINNIQRQLVRYLSQAEFVASLGRDNITKHILQNLTEQQPEFISALLTDAEGNITLFYKADLPDTGIQHSSVADRSYFIQPKALMQSYVSETFQGRTLGKDLLFAVSAPLYKNTAFDGVVEISVDLATLTNSLMPSKNMATNRILLDSENKKIWGSDTLGQLGNVWTERPLLPPEQASWFKTLFLTPITSMRFTADSRYVVIRKPLNGVKWSAHYYLETTPFAIRYFIYLVIAMLCALLLLQYIRVLAGRFIHNYTDTLEKIAQHAHQWQSETPETPALTFNQTALEFEMLSDSLNGMQKRVIASRQAMINSMAEVKLLNNELEHRVKERTQQLEQERDKAKQLAAIKTRFLANMSHEIRTPITIIKGFTEELLAETHGDIHHTLLRINQNTLHLQNVINDILDTAKIDEGKMTMSFEPIEITPFLNNVIDSTLQLAQQKRLTFNCDLSQARQLTVMADPFRLQQILLNLLSNAIKFTAHGTITLKAEKYDDTLAIKVIDEGIGISEQQQLQLFDAFTQADSSTSRQYGGTGLGLYISKKLADAMNITLSLTSQIGKGTTFILTFNSTAISSRDLSIAEATLPPVEISQNTLSGKLLIVDDVADIRLLLASYVKQSNMELLFAENGQQAIEAAVSQKPDIIIMDQQMPVMDGYSAAVKLRKQGINVPIISLSADVFEDEPVEGKSTPFTATLTKPIAKSQLLEVIAKLLTHKEIGMPAANSIANKIEHSVDEDEDLQQAYLNSLQNLPGEISSLVKAADQDGIIRLLHKVKGTSACFGLTEISNAANDAQRDLKTGFTIEQVCDTFIMALNKSIAAGG</sequence>
<organism evidence="21 22">
    <name type="scientific">Rheinheimera baltica</name>
    <dbReference type="NCBI Taxonomy" id="67576"/>
    <lineage>
        <taxon>Bacteria</taxon>
        <taxon>Pseudomonadati</taxon>
        <taxon>Pseudomonadota</taxon>
        <taxon>Gammaproteobacteria</taxon>
        <taxon>Chromatiales</taxon>
        <taxon>Chromatiaceae</taxon>
        <taxon>Rheinheimera</taxon>
    </lineage>
</organism>
<proteinExistence type="predicted"/>
<dbReference type="Gene3D" id="3.30.450.20">
    <property type="entry name" value="PAS domain"/>
    <property type="match status" value="1"/>
</dbReference>
<dbReference type="SMART" id="SM00448">
    <property type="entry name" value="REC"/>
    <property type="match status" value="1"/>
</dbReference>
<evidence type="ECO:0000256" key="5">
    <source>
        <dbReference type="ARBA" id="ARBA00022519"/>
    </source>
</evidence>
<evidence type="ECO:0000256" key="3">
    <source>
        <dbReference type="ARBA" id="ARBA00012438"/>
    </source>
</evidence>
<comment type="caution">
    <text evidence="21">The sequence shown here is derived from an EMBL/GenBank/DDBJ whole genome shotgun (WGS) entry which is preliminary data.</text>
</comment>
<dbReference type="InterPro" id="IPR005467">
    <property type="entry name" value="His_kinase_dom"/>
</dbReference>
<dbReference type="SUPFAM" id="SSF47384">
    <property type="entry name" value="Homodimeric domain of signal transducing histidine kinase"/>
    <property type="match status" value="1"/>
</dbReference>
<evidence type="ECO:0000259" key="18">
    <source>
        <dbReference type="PROSITE" id="PS50109"/>
    </source>
</evidence>
<evidence type="ECO:0000256" key="12">
    <source>
        <dbReference type="ARBA" id="ARBA00023012"/>
    </source>
</evidence>
<comment type="catalytic activity">
    <reaction evidence="1">
        <text>ATP + protein L-histidine = ADP + protein N-phospho-L-histidine.</text>
        <dbReference type="EC" id="2.7.13.3"/>
    </reaction>
</comment>
<evidence type="ECO:0000256" key="14">
    <source>
        <dbReference type="PROSITE-ProRule" id="PRU00110"/>
    </source>
</evidence>
<evidence type="ECO:0000256" key="11">
    <source>
        <dbReference type="ARBA" id="ARBA00022989"/>
    </source>
</evidence>
<keyword evidence="9" id="KW-0418">Kinase</keyword>
<feature type="domain" description="Histidine kinase" evidence="18">
    <location>
        <begin position="416"/>
        <end position="631"/>
    </location>
</feature>
<dbReference type="InterPro" id="IPR036890">
    <property type="entry name" value="HATPase_C_sf"/>
</dbReference>
<keyword evidence="11 17" id="KW-1133">Transmembrane helix</keyword>
<dbReference type="EMBL" id="JAPJDZ010000011">
    <property type="protein sequence ID" value="MDP5135612.1"/>
    <property type="molecule type" value="Genomic_DNA"/>
</dbReference>
<keyword evidence="4" id="KW-1003">Cell membrane</keyword>
<dbReference type="Gene3D" id="3.30.565.10">
    <property type="entry name" value="Histidine kinase-like ATPase, C-terminal domain"/>
    <property type="match status" value="1"/>
</dbReference>
<evidence type="ECO:0000256" key="1">
    <source>
        <dbReference type="ARBA" id="ARBA00000085"/>
    </source>
</evidence>
<keyword evidence="10 21" id="KW-0067">ATP-binding</keyword>